<gene>
    <name evidence="4" type="ORF">AMTR_s00027p00177380</name>
</gene>
<dbReference type="OMA" id="IRACANC"/>
<dbReference type="eggNOG" id="ENOG502QPPN">
    <property type="taxonomic scope" value="Eukaryota"/>
</dbReference>
<keyword evidence="1" id="KW-0732">Signal</keyword>
<sequence>MRLLPHSKKTRLAMATLSPLALAMLIFAACCVLSLASGGGEWKLMKRSIGISAMHMALLPNDRVIIFDRTDFGPSNVSLPKGRCRKDPHDQALQTDCWAHSVELDLVTHAVRSLTLQTDTWCSSGALAPDGHLIQTGGFNDGERVVRTFSPCSDCDWAETPDGLAVRRWYASNQILPDGRIIVVGGRKEFSYEFVPKTDPSEQCTYPLDFLSETRDECENNLYPFVHLLPDGTLFLFSNTKAISLDYMTHRVVRTFPALSGESRNYPSTGSSAMLPLILAVNSTQPVDAEVLVCGGAPSHSNFQANKGLFLPASRTCGRIKATDDSPEWSIEAMPLNRVMGDMIMLPTGEVLIINGARKGTAGWGVGRDPVLSPVLYKPDEPIGHRFEVLSPASIPRLYHSSAHLLPDGRVLVGGSNPNMRYNFSGVLFPTELSLDIFSPPYMKLKSSRPRITSIKPGRTLSYSQHFFINIEMKEKAIKGVDTILVTMVAPSFTTHSVSMNQRLLVLTVMGLKGGHDGSYRVECVPPGSAVLAPPGYYLLYLVHGGSPSRGVWVRLR</sequence>
<evidence type="ECO:0000313" key="4">
    <source>
        <dbReference type="EMBL" id="ERN10752.1"/>
    </source>
</evidence>
<dbReference type="SUPFAM" id="SSF81296">
    <property type="entry name" value="E set domains"/>
    <property type="match status" value="1"/>
</dbReference>
<dbReference type="InterPro" id="IPR009880">
    <property type="entry name" value="Glyoxal_oxidase_N"/>
</dbReference>
<feature type="domain" description="Glyoxal oxidase N-terminal" evidence="2">
    <location>
        <begin position="54"/>
        <end position="442"/>
    </location>
</feature>
<feature type="domain" description="Galactose oxidase-like Early set" evidence="3">
    <location>
        <begin position="449"/>
        <end position="555"/>
    </location>
</feature>
<dbReference type="InterPro" id="IPR014756">
    <property type="entry name" value="Ig_E-set"/>
</dbReference>
<dbReference type="InterPro" id="IPR013783">
    <property type="entry name" value="Ig-like_fold"/>
</dbReference>
<dbReference type="PANTHER" id="PTHR32208">
    <property type="entry name" value="SECRETED PROTEIN-RELATED"/>
    <property type="match status" value="1"/>
</dbReference>
<dbReference type="SUPFAM" id="SSF50965">
    <property type="entry name" value="Galactose oxidase, central domain"/>
    <property type="match status" value="1"/>
</dbReference>
<dbReference type="Proteomes" id="UP000017836">
    <property type="component" value="Unassembled WGS sequence"/>
</dbReference>
<evidence type="ECO:0000256" key="1">
    <source>
        <dbReference type="ARBA" id="ARBA00022729"/>
    </source>
</evidence>
<keyword evidence="5" id="KW-1185">Reference proteome</keyword>
<dbReference type="Pfam" id="PF07250">
    <property type="entry name" value="Glyoxal_oxid_N"/>
    <property type="match status" value="1"/>
</dbReference>
<proteinExistence type="predicted"/>
<dbReference type="CDD" id="cd02851">
    <property type="entry name" value="E_set_GO_C"/>
    <property type="match status" value="1"/>
</dbReference>
<dbReference type="HOGENOM" id="CLU_009630_0_0_1"/>
<protein>
    <recommendedName>
        <fullName evidence="6">Galactose oxidase-like Early set domain-containing protein</fullName>
    </recommendedName>
</protein>
<reference evidence="5" key="1">
    <citation type="journal article" date="2013" name="Science">
        <title>The Amborella genome and the evolution of flowering plants.</title>
        <authorList>
            <consortium name="Amborella Genome Project"/>
        </authorList>
    </citation>
    <scope>NUCLEOTIDE SEQUENCE [LARGE SCALE GENOMIC DNA]</scope>
</reference>
<dbReference type="InterPro" id="IPR011043">
    <property type="entry name" value="Gal_Oxase/kelch_b-propeller"/>
</dbReference>
<dbReference type="PROSITE" id="PS51257">
    <property type="entry name" value="PROKAR_LIPOPROTEIN"/>
    <property type="match status" value="1"/>
</dbReference>
<dbReference type="STRING" id="13333.W1PL84"/>
<accession>W1PL84</accession>
<dbReference type="Pfam" id="PF09118">
    <property type="entry name" value="GO-like_E_set"/>
    <property type="match status" value="1"/>
</dbReference>
<dbReference type="EMBL" id="KI392798">
    <property type="protein sequence ID" value="ERN10752.1"/>
    <property type="molecule type" value="Genomic_DNA"/>
</dbReference>
<dbReference type="InterPro" id="IPR015202">
    <property type="entry name" value="GO-like_E_set"/>
</dbReference>
<dbReference type="AlphaFoldDB" id="W1PL84"/>
<evidence type="ECO:0008006" key="6">
    <source>
        <dbReference type="Google" id="ProtNLM"/>
    </source>
</evidence>
<evidence type="ECO:0000259" key="3">
    <source>
        <dbReference type="Pfam" id="PF09118"/>
    </source>
</evidence>
<dbReference type="Gramene" id="ERN10752">
    <property type="protein sequence ID" value="ERN10752"/>
    <property type="gene ID" value="AMTR_s00027p00177380"/>
</dbReference>
<dbReference type="Gene3D" id="2.60.40.10">
    <property type="entry name" value="Immunoglobulins"/>
    <property type="match status" value="1"/>
</dbReference>
<dbReference type="InterPro" id="IPR037293">
    <property type="entry name" value="Gal_Oxidase_central_sf"/>
</dbReference>
<evidence type="ECO:0000259" key="2">
    <source>
        <dbReference type="Pfam" id="PF07250"/>
    </source>
</evidence>
<organism evidence="4 5">
    <name type="scientific">Amborella trichopoda</name>
    <dbReference type="NCBI Taxonomy" id="13333"/>
    <lineage>
        <taxon>Eukaryota</taxon>
        <taxon>Viridiplantae</taxon>
        <taxon>Streptophyta</taxon>
        <taxon>Embryophyta</taxon>
        <taxon>Tracheophyta</taxon>
        <taxon>Spermatophyta</taxon>
        <taxon>Magnoliopsida</taxon>
        <taxon>Amborellales</taxon>
        <taxon>Amborellaceae</taxon>
        <taxon>Amborella</taxon>
    </lineage>
</organism>
<dbReference type="Gene3D" id="2.130.10.80">
    <property type="entry name" value="Galactose oxidase/kelch, beta-propeller"/>
    <property type="match status" value="1"/>
</dbReference>
<dbReference type="OrthoDB" id="2019572at2759"/>
<dbReference type="PANTHER" id="PTHR32208:SF58">
    <property type="entry name" value="GALACTOSE OXIDASE-LIKE EARLY SET DOMAIN-CONTAINING PROTEIN"/>
    <property type="match status" value="1"/>
</dbReference>
<evidence type="ECO:0000313" key="5">
    <source>
        <dbReference type="Proteomes" id="UP000017836"/>
    </source>
</evidence>
<name>W1PL84_AMBTC</name>